<dbReference type="Gene3D" id="2.30.42.10">
    <property type="match status" value="3"/>
</dbReference>
<dbReference type="EMBL" id="UZAN01039629">
    <property type="protein sequence ID" value="VDP66550.1"/>
    <property type="molecule type" value="Genomic_DNA"/>
</dbReference>
<name>A0A183A681_9TREM</name>
<evidence type="ECO:0000259" key="2">
    <source>
        <dbReference type="PROSITE" id="PS50106"/>
    </source>
</evidence>
<feature type="region of interest" description="Disordered" evidence="1">
    <location>
        <begin position="637"/>
        <end position="656"/>
    </location>
</feature>
<organism evidence="5">
    <name type="scientific">Echinostoma caproni</name>
    <dbReference type="NCBI Taxonomy" id="27848"/>
    <lineage>
        <taxon>Eukaryota</taxon>
        <taxon>Metazoa</taxon>
        <taxon>Spiralia</taxon>
        <taxon>Lophotrochozoa</taxon>
        <taxon>Platyhelminthes</taxon>
        <taxon>Trematoda</taxon>
        <taxon>Digenea</taxon>
        <taxon>Plagiorchiida</taxon>
        <taxon>Echinostomata</taxon>
        <taxon>Echinostomatoidea</taxon>
        <taxon>Echinostomatidae</taxon>
        <taxon>Echinostoma</taxon>
    </lineage>
</organism>
<dbReference type="OrthoDB" id="6022711at2759"/>
<dbReference type="SUPFAM" id="SSF50156">
    <property type="entry name" value="PDZ domain-like"/>
    <property type="match status" value="3"/>
</dbReference>
<feature type="domain" description="PDZ" evidence="2">
    <location>
        <begin position="40"/>
        <end position="111"/>
    </location>
</feature>
<reference evidence="5" key="1">
    <citation type="submission" date="2016-06" db="UniProtKB">
        <authorList>
            <consortium name="WormBaseParasite"/>
        </authorList>
    </citation>
    <scope>IDENTIFICATION</scope>
</reference>
<keyword evidence="4" id="KW-1185">Reference proteome</keyword>
<dbReference type="CDD" id="cd00136">
    <property type="entry name" value="PDZ_canonical"/>
    <property type="match status" value="1"/>
</dbReference>
<feature type="domain" description="PDZ" evidence="2">
    <location>
        <begin position="212"/>
        <end position="293"/>
    </location>
</feature>
<feature type="region of interest" description="Disordered" evidence="1">
    <location>
        <begin position="330"/>
        <end position="354"/>
    </location>
</feature>
<gene>
    <name evidence="3" type="ORF">ECPE_LOCUS2466</name>
</gene>
<dbReference type="PROSITE" id="PS50106">
    <property type="entry name" value="PDZ"/>
    <property type="match status" value="3"/>
</dbReference>
<evidence type="ECO:0000313" key="3">
    <source>
        <dbReference type="EMBL" id="VDP66550.1"/>
    </source>
</evidence>
<dbReference type="WBParaSite" id="ECPE_0000246601-mRNA-1">
    <property type="protein sequence ID" value="ECPE_0000246601-mRNA-1"/>
    <property type="gene ID" value="ECPE_0000246601"/>
</dbReference>
<proteinExistence type="predicted"/>
<dbReference type="InterPro" id="IPR001478">
    <property type="entry name" value="PDZ"/>
</dbReference>
<reference evidence="3 4" key="2">
    <citation type="submission" date="2018-11" db="EMBL/GenBank/DDBJ databases">
        <authorList>
            <consortium name="Pathogen Informatics"/>
        </authorList>
    </citation>
    <scope>NUCLEOTIDE SEQUENCE [LARGE SCALE GENOMIC DNA]</scope>
    <source>
        <strain evidence="3 4">Egypt</strain>
    </source>
</reference>
<protein>
    <submittedName>
        <fullName evidence="5">PDZ domain-containing protein</fullName>
    </submittedName>
</protein>
<sequence>MSLILLRKRDEVAKGKYLLNKYSELEGEILTVEIPLSQLIVEVGNAKVPHLGLCLAGNRDLNQMSVFVCGIRPGSLVERDGRIELGDQLLEVNDHTLYGLSHLNAAPIIRSVYLEAVQGSNRIFRRTKLGSIRFVIQRCSGNLLAMAATAGHLGEVTHSAKSSRRSSTETVLSILSTPQKSGYDNSKAKRSLEFMELAFGEKRGPLLEHTVFITLTRGSSGFGFAIMEGSPTNEEGIFVKQVIPNGPAALDGQLCPGDRLIRVNKRDATHASYESVLEWIRSAKHELRLQVQRWCFRPQLEKHDLNSLRNKNQKRFSAPQLLGSLAAAIRGSGDAPTRRPRSSHDQRDSLGSGRMALEPVLENDGPRITRLNPNNLSSQIRRASSPNLQSWHTNSNEPPSLAHLSVDIGGALAAASKRSSVTTVKSLTIAVQEPRPPPQPAEPAATRPILPGADTVIELEVEPGHALGIGFIGGAETALPYDEIVTRPFRKHSHYCLFNKEEVGNVLVVHELYAKGLAVKDARLRPGDQILRVNGTPLVGLPFIEAVNRIYSAHNEVLLKPISSPDEGNTSDGTENMEIANGLKHVLTLEVRRPQIDQSKWYDQEITVELAKKSGKGLGIGIADRCVYSHHTSVPQKENGQMISDHGPNSHPDGANNPSYGVIITDIVSSSVIFNFIF</sequence>
<dbReference type="InterPro" id="IPR036034">
    <property type="entry name" value="PDZ_sf"/>
</dbReference>
<dbReference type="Pfam" id="PF00595">
    <property type="entry name" value="PDZ"/>
    <property type="match status" value="3"/>
</dbReference>
<dbReference type="AlphaFoldDB" id="A0A183A681"/>
<evidence type="ECO:0000256" key="1">
    <source>
        <dbReference type="SAM" id="MobiDB-lite"/>
    </source>
</evidence>
<dbReference type="InterPro" id="IPR051342">
    <property type="entry name" value="PDZ_scaffold"/>
</dbReference>
<feature type="domain" description="PDZ" evidence="2">
    <location>
        <begin position="456"/>
        <end position="565"/>
    </location>
</feature>
<evidence type="ECO:0000313" key="5">
    <source>
        <dbReference type="WBParaSite" id="ECPE_0000246601-mRNA-1"/>
    </source>
</evidence>
<dbReference type="Proteomes" id="UP000272942">
    <property type="component" value="Unassembled WGS sequence"/>
</dbReference>
<dbReference type="PANTHER" id="PTHR19964">
    <property type="entry name" value="MULTIPLE PDZ DOMAIN PROTEIN"/>
    <property type="match status" value="1"/>
</dbReference>
<accession>A0A183A681</accession>
<evidence type="ECO:0000313" key="4">
    <source>
        <dbReference type="Proteomes" id="UP000272942"/>
    </source>
</evidence>
<dbReference type="SMART" id="SM00228">
    <property type="entry name" value="PDZ"/>
    <property type="match status" value="3"/>
</dbReference>
<dbReference type="PANTHER" id="PTHR19964:SF92">
    <property type="entry name" value="PATJ HOMOLOG"/>
    <property type="match status" value="1"/>
</dbReference>